<dbReference type="PATRIC" id="fig|742738.3.peg.3633"/>
<dbReference type="HOGENOM" id="CLU_1394197_0_0_9"/>
<organism evidence="1 2">
    <name type="scientific">Flavonifractor plautii 1_3_50AFAA</name>
    <dbReference type="NCBI Taxonomy" id="742738"/>
    <lineage>
        <taxon>Bacteria</taxon>
        <taxon>Bacillati</taxon>
        <taxon>Bacillota</taxon>
        <taxon>Clostridia</taxon>
        <taxon>Eubacteriales</taxon>
        <taxon>Oscillospiraceae</taxon>
        <taxon>Flavonifractor</taxon>
    </lineage>
</organism>
<proteinExistence type="predicted"/>
<dbReference type="eggNOG" id="ENOG502Z8SR">
    <property type="taxonomic scope" value="Bacteria"/>
</dbReference>
<gene>
    <name evidence="1" type="ORF">HMPREF9460_03526</name>
</gene>
<accession>A0A096B422</accession>
<evidence type="ECO:0000313" key="2">
    <source>
        <dbReference type="Proteomes" id="UP000029585"/>
    </source>
</evidence>
<dbReference type="EMBL" id="ADLO01000105">
    <property type="protein sequence ID" value="KGF53706.1"/>
    <property type="molecule type" value="Genomic_DNA"/>
</dbReference>
<comment type="caution">
    <text evidence="1">The sequence shown here is derived from an EMBL/GenBank/DDBJ whole genome shotgun (WGS) entry which is preliminary data.</text>
</comment>
<sequence>MSITAYKIESVGHDRTGKDYGYVNIMYRYGNKRSCPQPDQCEKMEVMWADESVYGPPAPGSKVGDFIMTWLMGPWNCGVFTHREIAQRLMDTFTGLKIKELKWFENPREKTLKSGKLRARRARWLPEREVDLVYLYSDYYIDAREPTSAQTDFFTVTRMDAWGVSTWFMCTPQAAEKLIAMDFENLTVKATTIVG</sequence>
<dbReference type="AlphaFoldDB" id="A0A096B422"/>
<dbReference type="Proteomes" id="UP000029585">
    <property type="component" value="Unassembled WGS sequence"/>
</dbReference>
<dbReference type="GeneID" id="63973137"/>
<dbReference type="RefSeq" id="WP_007493238.1">
    <property type="nucleotide sequence ID" value="NZ_KN174166.1"/>
</dbReference>
<evidence type="ECO:0000313" key="1">
    <source>
        <dbReference type="EMBL" id="KGF53706.1"/>
    </source>
</evidence>
<protein>
    <submittedName>
        <fullName evidence="1">Uncharacterized protein</fullName>
    </submittedName>
</protein>
<name>A0A096B422_FLAPL</name>
<keyword evidence="2" id="KW-1185">Reference proteome</keyword>
<reference evidence="1 2" key="1">
    <citation type="submission" date="2011-08" db="EMBL/GenBank/DDBJ databases">
        <title>The Genome Sequence of Clostridium orbiscindens 1_3_50AFAA.</title>
        <authorList>
            <consortium name="The Broad Institute Genome Sequencing Platform"/>
            <person name="Earl A."/>
            <person name="Ward D."/>
            <person name="Feldgarden M."/>
            <person name="Gevers D."/>
            <person name="Daigneault M."/>
            <person name="Strauss J."/>
            <person name="Allen-Vercoe E."/>
            <person name="Young S.K."/>
            <person name="Zeng Q."/>
            <person name="Gargeya S."/>
            <person name="Fitzgerald M."/>
            <person name="Haas B."/>
            <person name="Abouelleil A."/>
            <person name="Alvarado L."/>
            <person name="Arachchi H.M."/>
            <person name="Berlin A."/>
            <person name="Brown A."/>
            <person name="Chapman S.B."/>
            <person name="Chen Z."/>
            <person name="Dunbar C."/>
            <person name="Freedman E."/>
            <person name="Gearin G."/>
            <person name="Gellesch M."/>
            <person name="Goldberg J."/>
            <person name="Griggs A."/>
            <person name="Gujja S."/>
            <person name="Heiman D."/>
            <person name="Howarth C."/>
            <person name="Larson L."/>
            <person name="Lui A."/>
            <person name="MacDonald P.J.P."/>
            <person name="Montmayeur A."/>
            <person name="Murphy C."/>
            <person name="Neiman D."/>
            <person name="Pearson M."/>
            <person name="Priest M."/>
            <person name="Roberts A."/>
            <person name="Saif S."/>
            <person name="Shea T."/>
            <person name="Shenoy N."/>
            <person name="Sisk P."/>
            <person name="Stolte C."/>
            <person name="Sykes S."/>
            <person name="Wortman J."/>
            <person name="Nusbaum C."/>
            <person name="Birren B."/>
        </authorList>
    </citation>
    <scope>NUCLEOTIDE SEQUENCE [LARGE SCALE GENOMIC DNA]</scope>
    <source>
        <strain evidence="1 2">1_3_50AFAA</strain>
    </source>
</reference>